<proteinExistence type="predicted"/>
<gene>
    <name evidence="1" type="ORF">AAHA92_23415</name>
</gene>
<evidence type="ECO:0000313" key="1">
    <source>
        <dbReference type="EMBL" id="KAL1546874.1"/>
    </source>
</evidence>
<dbReference type="AlphaFoldDB" id="A0ABD1GRW1"/>
<dbReference type="EMBL" id="JBEAFC010000008">
    <property type="protein sequence ID" value="KAL1546874.1"/>
    <property type="molecule type" value="Genomic_DNA"/>
</dbReference>
<protein>
    <submittedName>
        <fullName evidence="1">Uncharacterized protein</fullName>
    </submittedName>
</protein>
<comment type="caution">
    <text evidence="1">The sequence shown here is derived from an EMBL/GenBank/DDBJ whole genome shotgun (WGS) entry which is preliminary data.</text>
</comment>
<keyword evidence="2" id="KW-1185">Reference proteome</keyword>
<reference evidence="1 2" key="1">
    <citation type="submission" date="2024-06" db="EMBL/GenBank/DDBJ databases">
        <title>A chromosome level genome sequence of Diviner's sage (Salvia divinorum).</title>
        <authorList>
            <person name="Ford S.A."/>
            <person name="Ro D.-K."/>
            <person name="Ness R.W."/>
            <person name="Phillips M.A."/>
        </authorList>
    </citation>
    <scope>NUCLEOTIDE SEQUENCE [LARGE SCALE GENOMIC DNA]</scope>
    <source>
        <strain evidence="1">SAF-2024a</strain>
        <tissue evidence="1">Leaf</tissue>
    </source>
</reference>
<evidence type="ECO:0000313" key="2">
    <source>
        <dbReference type="Proteomes" id="UP001567538"/>
    </source>
</evidence>
<sequence length="126" mass="14119">MWSQILTSSRNFLFYILAVSESNSIYKFLATCNLLLWILQLLQLLSSVHDFSQLPRAASSSSSTKSPSYVEILMHKHLSNEAKNMPVMPLRSHVATAPEARRRALCAAVKVTAAMTSGMRFELKTE</sequence>
<name>A0ABD1GRW1_SALDI</name>
<accession>A0ABD1GRW1</accession>
<dbReference type="Proteomes" id="UP001567538">
    <property type="component" value="Unassembled WGS sequence"/>
</dbReference>
<organism evidence="1 2">
    <name type="scientific">Salvia divinorum</name>
    <name type="common">Maria pastora</name>
    <name type="synonym">Diviner's sage</name>
    <dbReference type="NCBI Taxonomy" id="28513"/>
    <lineage>
        <taxon>Eukaryota</taxon>
        <taxon>Viridiplantae</taxon>
        <taxon>Streptophyta</taxon>
        <taxon>Embryophyta</taxon>
        <taxon>Tracheophyta</taxon>
        <taxon>Spermatophyta</taxon>
        <taxon>Magnoliopsida</taxon>
        <taxon>eudicotyledons</taxon>
        <taxon>Gunneridae</taxon>
        <taxon>Pentapetalae</taxon>
        <taxon>asterids</taxon>
        <taxon>lamiids</taxon>
        <taxon>Lamiales</taxon>
        <taxon>Lamiaceae</taxon>
        <taxon>Nepetoideae</taxon>
        <taxon>Mentheae</taxon>
        <taxon>Salviinae</taxon>
        <taxon>Salvia</taxon>
        <taxon>Salvia subgen. Calosphace</taxon>
    </lineage>
</organism>